<keyword evidence="6 8" id="KW-0472">Membrane</keyword>
<comment type="subcellular location">
    <subcellularLocation>
        <location evidence="1 8">Cell outer membrane</location>
        <topology evidence="1 8">Multi-pass membrane protein</topology>
    </subcellularLocation>
</comment>
<feature type="domain" description="TonB-dependent receptor-like beta-barrel" evidence="10">
    <location>
        <begin position="564"/>
        <end position="961"/>
    </location>
</feature>
<evidence type="ECO:0000256" key="5">
    <source>
        <dbReference type="ARBA" id="ARBA00023077"/>
    </source>
</evidence>
<dbReference type="NCBIfam" id="TIGR04057">
    <property type="entry name" value="SusC_RagA_signa"/>
    <property type="match status" value="1"/>
</dbReference>
<feature type="domain" description="TonB-dependent receptor plug" evidence="11">
    <location>
        <begin position="225"/>
        <end position="352"/>
    </location>
</feature>
<dbReference type="Pfam" id="PF00593">
    <property type="entry name" value="TonB_dep_Rec_b-barrel"/>
    <property type="match status" value="1"/>
</dbReference>
<evidence type="ECO:0000313" key="12">
    <source>
        <dbReference type="EMBL" id="MBB4027523.1"/>
    </source>
</evidence>
<dbReference type="GO" id="GO:0009279">
    <property type="term" value="C:cell outer membrane"/>
    <property type="evidence" value="ECO:0007669"/>
    <property type="project" value="UniProtKB-SubCell"/>
</dbReference>
<keyword evidence="13" id="KW-1185">Reference proteome</keyword>
<dbReference type="InterPro" id="IPR039426">
    <property type="entry name" value="TonB-dep_rcpt-like"/>
</dbReference>
<evidence type="ECO:0000256" key="2">
    <source>
        <dbReference type="ARBA" id="ARBA00022448"/>
    </source>
</evidence>
<keyword evidence="5 9" id="KW-0798">TonB box</keyword>
<dbReference type="NCBIfam" id="TIGR04056">
    <property type="entry name" value="OMP_RagA_SusC"/>
    <property type="match status" value="1"/>
</dbReference>
<dbReference type="RefSeq" id="WP_229783011.1">
    <property type="nucleotide sequence ID" value="NZ_AP028155.1"/>
</dbReference>
<evidence type="ECO:0000256" key="9">
    <source>
        <dbReference type="RuleBase" id="RU003357"/>
    </source>
</evidence>
<dbReference type="InterPro" id="IPR012910">
    <property type="entry name" value="Plug_dom"/>
</dbReference>
<dbReference type="Gene3D" id="2.170.130.10">
    <property type="entry name" value="TonB-dependent receptor, plug domain"/>
    <property type="match status" value="1"/>
</dbReference>
<protein>
    <submittedName>
        <fullName evidence="12">TonB-linked SusC/RagA family outer membrane protein</fullName>
    </submittedName>
</protein>
<evidence type="ECO:0000259" key="11">
    <source>
        <dbReference type="Pfam" id="PF07715"/>
    </source>
</evidence>
<dbReference type="InterPro" id="IPR000531">
    <property type="entry name" value="Beta-barrel_TonB"/>
</dbReference>
<evidence type="ECO:0000313" key="13">
    <source>
        <dbReference type="Proteomes" id="UP000546007"/>
    </source>
</evidence>
<comment type="caution">
    <text evidence="12">The sequence shown here is derived from an EMBL/GenBank/DDBJ whole genome shotgun (WGS) entry which is preliminary data.</text>
</comment>
<dbReference type="InterPro" id="IPR023996">
    <property type="entry name" value="TonB-dep_OMP_SusC/RagA"/>
</dbReference>
<proteinExistence type="inferred from homology"/>
<sequence length="1188" mass="133122">MEKNRTMQQNACRTLRSSILVSARVLLILLFCGLSVAWNPLFAQDKSVTLHVKELPLGEVVKELKKQTGKDFLFSNREVNVDRNVTVSVSNMALKEVLPLVFGKDYRFEIGENVVIVRPFVAVRTDGQKGGFIVRGVVMDVKKQPLPGVTVKVANTTVGTATNNAGQFVLRLPITKGSLEISFVGFKSQTVNFTENTRDTIRVILKEDVTGLDEVQVIAYGQQKKRTVISAVSSVKADDIKELPTHSLESLLQGHMAGVEVNNISGAPGGGGSIVAIRGYNSFFVDGGGEGEDRAYGTPLYVIDGVPMQAFTSPITGTNTLSDLDPSMIESIEVLKDAASAAIYGSRAGNGVILITTKKGRAGLTKFTANVSYSASWLPKTPEQSGGQLERWYNIRGLRNTVTPYQDVDGHWKIPTSFEEVYRFRATTTNQPMYDWFLGTSSSANSAYHLQDSLNVFFNNSTDWWKYAYRTASVYNANIQASGGTEAVRYMIGAGYYKEEGIMRNSDYQRANVMTNISVHPTKRLQIDNQISLSYTDRSRGGNSGGAKIEGMTVNPTVVSSLYPGDSYIKTELLEKMNSITQKNHGYGTRYNLVLDYEIIPDLHLRVSGGIDYNQQNMNQFSPSTLDKYYHWSTSEGNIGRSLSILNENLLSYSFSLKQKHNFDVLLGLSFQKDQNYSNAGSGRNGPNDYVQYVQGKWGDGAGLVNVADPKSDETVYESAFSYASDFEEERMNSYFGRLTYNFKEKYMFETTIRRDGSSVFGEKVRWATFPSIAAGWAFSEEPFLKHLYWLSFGKVRVSWGKSGQKFGQRYLAHGLMTSSGSFLGTSGIVPDTDGGVINRKLTWEETSQYDVGLDFSLFDYRLKVTTDYYYRYTKGQLNKVDLPGDIYFHKFQWQNALAVSNQGIEVELTADILRETAVKWRMKYNVSRNWNRFEKSSDGYDYEQNVLGEPLYRIRVFKTNGFYNSMDEVPMYYTEANGLPKPLNTGNTGIFFPGTRRILDLNGDGVISEADKYYAASPLPVAHGGWINEISWKQFDLNVVFTYSLGRHIINNYKYSFAQPGNGPAPIMGDTRDFDAWTQADNKEHDFSKLQMYTELKNQFSGVYDTAIEKVHMLRLKQLTLGYNLDRQIAGKIGLSGTRLFMTMENLFLLTNYSGLDPEIVSIFSGLDALSSYPLPRKFTVGLTINF</sequence>
<dbReference type="GeneID" id="93103098"/>
<dbReference type="InterPro" id="IPR008969">
    <property type="entry name" value="CarboxyPept-like_regulatory"/>
</dbReference>
<reference evidence="12 13" key="1">
    <citation type="submission" date="2020-08" db="EMBL/GenBank/DDBJ databases">
        <title>Genomic Encyclopedia of Type Strains, Phase IV (KMG-IV): sequencing the most valuable type-strain genomes for metagenomic binning, comparative biology and taxonomic classification.</title>
        <authorList>
            <person name="Goeker M."/>
        </authorList>
    </citation>
    <scope>NUCLEOTIDE SEQUENCE [LARGE SCALE GENOMIC DNA]</scope>
    <source>
        <strain evidence="12 13">DSM 105721</strain>
    </source>
</reference>
<dbReference type="InterPro" id="IPR023997">
    <property type="entry name" value="TonB-dep_OMP_SusC/RagA_CS"/>
</dbReference>
<dbReference type="PROSITE" id="PS52016">
    <property type="entry name" value="TONB_DEPENDENT_REC_3"/>
    <property type="match status" value="1"/>
</dbReference>
<dbReference type="SUPFAM" id="SSF56935">
    <property type="entry name" value="Porins"/>
    <property type="match status" value="1"/>
</dbReference>
<dbReference type="Proteomes" id="UP000546007">
    <property type="component" value="Unassembled WGS sequence"/>
</dbReference>
<evidence type="ECO:0000256" key="4">
    <source>
        <dbReference type="ARBA" id="ARBA00022692"/>
    </source>
</evidence>
<dbReference type="Pfam" id="PF13715">
    <property type="entry name" value="CarbopepD_reg_2"/>
    <property type="match status" value="1"/>
</dbReference>
<keyword evidence="7 8" id="KW-0998">Cell outer membrane</keyword>
<dbReference type="SUPFAM" id="SSF49464">
    <property type="entry name" value="Carboxypeptidase regulatory domain-like"/>
    <property type="match status" value="1"/>
</dbReference>
<evidence type="ECO:0000256" key="7">
    <source>
        <dbReference type="ARBA" id="ARBA00023237"/>
    </source>
</evidence>
<dbReference type="Gene3D" id="2.40.170.20">
    <property type="entry name" value="TonB-dependent receptor, beta-barrel domain"/>
    <property type="match status" value="1"/>
</dbReference>
<dbReference type="Gene3D" id="2.60.40.1120">
    <property type="entry name" value="Carboxypeptidase-like, regulatory domain"/>
    <property type="match status" value="1"/>
</dbReference>
<evidence type="ECO:0000256" key="8">
    <source>
        <dbReference type="PROSITE-ProRule" id="PRU01360"/>
    </source>
</evidence>
<dbReference type="AlphaFoldDB" id="A0A7W6HYU4"/>
<dbReference type="InterPro" id="IPR036942">
    <property type="entry name" value="Beta-barrel_TonB_sf"/>
</dbReference>
<organism evidence="12 13">
    <name type="scientific">Butyricimonas faecihominis</name>
    <dbReference type="NCBI Taxonomy" id="1472416"/>
    <lineage>
        <taxon>Bacteria</taxon>
        <taxon>Pseudomonadati</taxon>
        <taxon>Bacteroidota</taxon>
        <taxon>Bacteroidia</taxon>
        <taxon>Bacteroidales</taxon>
        <taxon>Odoribacteraceae</taxon>
        <taxon>Butyricimonas</taxon>
    </lineage>
</organism>
<comment type="similarity">
    <text evidence="8 9">Belongs to the TonB-dependent receptor family.</text>
</comment>
<keyword evidence="4 8" id="KW-0812">Transmembrane</keyword>
<gene>
    <name evidence="12" type="ORF">GGR14_003335</name>
</gene>
<evidence type="ECO:0000256" key="3">
    <source>
        <dbReference type="ARBA" id="ARBA00022452"/>
    </source>
</evidence>
<dbReference type="EMBL" id="JACIES010000010">
    <property type="protein sequence ID" value="MBB4027523.1"/>
    <property type="molecule type" value="Genomic_DNA"/>
</dbReference>
<name>A0A7W6HYU4_9BACT</name>
<keyword evidence="3 8" id="KW-1134">Transmembrane beta strand</keyword>
<keyword evidence="2 8" id="KW-0813">Transport</keyword>
<evidence type="ECO:0000256" key="1">
    <source>
        <dbReference type="ARBA" id="ARBA00004571"/>
    </source>
</evidence>
<evidence type="ECO:0000256" key="6">
    <source>
        <dbReference type="ARBA" id="ARBA00023136"/>
    </source>
</evidence>
<dbReference type="Pfam" id="PF07715">
    <property type="entry name" value="Plug"/>
    <property type="match status" value="1"/>
</dbReference>
<accession>A0A7W6HYU4</accession>
<evidence type="ECO:0000259" key="10">
    <source>
        <dbReference type="Pfam" id="PF00593"/>
    </source>
</evidence>
<dbReference type="InterPro" id="IPR037066">
    <property type="entry name" value="Plug_dom_sf"/>
</dbReference>